<dbReference type="RefSeq" id="XP_013250232.1">
    <property type="nucleotide sequence ID" value="XM_013394778.1"/>
</dbReference>
<dbReference type="GeneID" id="25272604"/>
<evidence type="ECO:0000313" key="3">
    <source>
        <dbReference type="Proteomes" id="UP000018050"/>
    </source>
</evidence>
<feature type="region of interest" description="Disordered" evidence="1">
    <location>
        <begin position="67"/>
        <end position="88"/>
    </location>
</feature>
<dbReference type="OrthoDB" id="348877at2759"/>
<sequence length="328" mass="34440">MSGCIRSVKWSSSLLLQGELLHFGVVLLPQQQSAAAAGDAAAARAWLAKHASISCSVDLLLTDSSSSSNSSSNSSSSNSNSSSSSSSSSSKAAATSALSTQFWEAQAFPIDSQETVSVRIHHYTYTPAAAAAAAAAASPEAAQMTPTAAAATAAAANTDALHCCIICDIRIPMRAWKPLRRRQQQMVVLQGPGSPLEGDSSKRRQSISVSSLLTVRRPLQVTTALMDSFMYVQIENSTDSIPVVVENVILRSVNSNAQGDLPVTLLPHEQYSVLLRLDESFLCCSATHWAPSSADSSKWGAAQGTAAKAVLPLCLKWRVSEGLGVMSV</sequence>
<dbReference type="Proteomes" id="UP000018050">
    <property type="component" value="Unassembled WGS sequence"/>
</dbReference>
<dbReference type="OMA" id="SATHWAP"/>
<keyword evidence="3" id="KW-1185">Reference proteome</keyword>
<dbReference type="VEuPathDB" id="ToxoDB:EAH_00045340"/>
<protein>
    <submittedName>
        <fullName evidence="2">Uncharacterized protein</fullName>
    </submittedName>
</protein>
<gene>
    <name evidence="2" type="ORF">EAH_00045340</name>
</gene>
<dbReference type="AlphaFoldDB" id="U6GK89"/>
<evidence type="ECO:0000313" key="2">
    <source>
        <dbReference type="EMBL" id="CDI79708.1"/>
    </source>
</evidence>
<proteinExistence type="predicted"/>
<organism evidence="2 3">
    <name type="scientific">Eimeria acervulina</name>
    <name type="common">Coccidian parasite</name>
    <dbReference type="NCBI Taxonomy" id="5801"/>
    <lineage>
        <taxon>Eukaryota</taxon>
        <taxon>Sar</taxon>
        <taxon>Alveolata</taxon>
        <taxon>Apicomplexa</taxon>
        <taxon>Conoidasida</taxon>
        <taxon>Coccidia</taxon>
        <taxon>Eucoccidiorida</taxon>
        <taxon>Eimeriorina</taxon>
        <taxon>Eimeriidae</taxon>
        <taxon>Eimeria</taxon>
    </lineage>
</organism>
<name>U6GK89_EIMAC</name>
<evidence type="ECO:0000256" key="1">
    <source>
        <dbReference type="SAM" id="MobiDB-lite"/>
    </source>
</evidence>
<dbReference type="EMBL" id="HG671068">
    <property type="protein sequence ID" value="CDI79708.1"/>
    <property type="molecule type" value="Genomic_DNA"/>
</dbReference>
<accession>U6GK89</accession>
<reference evidence="2" key="2">
    <citation type="submission" date="2013-10" db="EMBL/GenBank/DDBJ databases">
        <authorList>
            <person name="Aslett M."/>
        </authorList>
    </citation>
    <scope>NUCLEOTIDE SEQUENCE</scope>
    <source>
        <strain evidence="2">Houghton</strain>
    </source>
</reference>
<reference evidence="2" key="1">
    <citation type="submission" date="2013-10" db="EMBL/GenBank/DDBJ databases">
        <title>Genomic analysis of the causative agents of coccidiosis in chickens.</title>
        <authorList>
            <person name="Reid A.J."/>
            <person name="Blake D."/>
            <person name="Billington K."/>
            <person name="Browne H."/>
            <person name="Dunn M."/>
            <person name="Hung S."/>
            <person name="Kawahara F."/>
            <person name="Miranda-Saavedra D."/>
            <person name="Mourier T."/>
            <person name="Nagra H."/>
            <person name="Otto T.D."/>
            <person name="Rawlings N."/>
            <person name="Sanchez A."/>
            <person name="Sanders M."/>
            <person name="Subramaniam C."/>
            <person name="Tay Y."/>
            <person name="Dear P."/>
            <person name="Doerig C."/>
            <person name="Gruber A."/>
            <person name="Parkinson J."/>
            <person name="Shirley M."/>
            <person name="Wan K.L."/>
            <person name="Berriman M."/>
            <person name="Tomley F."/>
            <person name="Pain A."/>
        </authorList>
    </citation>
    <scope>NUCLEOTIDE SEQUENCE</scope>
    <source>
        <strain evidence="2">Houghton</strain>
    </source>
</reference>